<dbReference type="AlphaFoldDB" id="A0A1H4UV73"/>
<dbReference type="Proteomes" id="UP000182241">
    <property type="component" value="Unassembled WGS sequence"/>
</dbReference>
<dbReference type="STRING" id="57704.SAMN04489793_3050"/>
<evidence type="ECO:0000313" key="1">
    <source>
        <dbReference type="EMBL" id="SEC72626.1"/>
    </source>
</evidence>
<dbReference type="RefSeq" id="WP_068740185.1">
    <property type="nucleotide sequence ID" value="NZ_FNSA01000003.1"/>
</dbReference>
<evidence type="ECO:0000313" key="2">
    <source>
        <dbReference type="Proteomes" id="UP000182241"/>
    </source>
</evidence>
<reference evidence="2" key="1">
    <citation type="submission" date="2016-10" db="EMBL/GenBank/DDBJ databases">
        <authorList>
            <person name="Varghese N."/>
            <person name="Submissions S."/>
        </authorList>
    </citation>
    <scope>NUCLEOTIDE SEQUENCE [LARGE SCALE GENOMIC DNA]</scope>
    <source>
        <strain evidence="2">DSM 44234</strain>
    </source>
</reference>
<protein>
    <submittedName>
        <fullName evidence="1">Uncharacterized protein</fullName>
    </submittedName>
</protein>
<dbReference type="EMBL" id="FNSA01000003">
    <property type="protein sequence ID" value="SEC72626.1"/>
    <property type="molecule type" value="Genomic_DNA"/>
</dbReference>
<name>A0A1H4UV73_TSUTY</name>
<keyword evidence="2" id="KW-1185">Reference proteome</keyword>
<accession>A0A1H4UV73</accession>
<sequence length="161" mass="17654">MAALERSHSEVVARRDGGPTPQRALLDGVAETAQIGAHVSEKQYVVFDFTGALVENAEVLSVGYQYADELSEQVSAVEQMLGWDSSGCRVVHFGRAAVWGAFKADDRWQTDWPALAAQLHRFQAALAAVGIESIKVYETAEFPPPYWYRDEGTGNPLAPRT</sequence>
<gene>
    <name evidence="1" type="ORF">SAMN04489793_3050</name>
</gene>
<proteinExistence type="predicted"/>
<organism evidence="1 2">
    <name type="scientific">Tsukamurella tyrosinosolvens</name>
    <dbReference type="NCBI Taxonomy" id="57704"/>
    <lineage>
        <taxon>Bacteria</taxon>
        <taxon>Bacillati</taxon>
        <taxon>Actinomycetota</taxon>
        <taxon>Actinomycetes</taxon>
        <taxon>Mycobacteriales</taxon>
        <taxon>Tsukamurellaceae</taxon>
        <taxon>Tsukamurella</taxon>
    </lineage>
</organism>